<protein>
    <recommendedName>
        <fullName evidence="5">DUF945 domain-containing protein</fullName>
    </recommendedName>
</protein>
<reference evidence="1 4" key="1">
    <citation type="submission" date="2016-06" db="EMBL/GenBank/DDBJ databases">
        <authorList>
            <person name="Kjaerup R.B."/>
            <person name="Dalgaard T.S."/>
            <person name="Juul-Madsen H.R."/>
        </authorList>
    </citation>
    <scope>NUCLEOTIDE SEQUENCE [LARGE SCALE GENOMIC DNA]</scope>
    <source>
        <strain evidence="1 4">CECT 5115</strain>
    </source>
</reference>
<accession>A0A1C3JRS8</accession>
<proteinExistence type="predicted"/>
<name>A0A1C3JRS8_9GAMM</name>
<organism evidence="1 4">
    <name type="scientific">Marinomonas gallaica</name>
    <dbReference type="NCBI Taxonomy" id="1806667"/>
    <lineage>
        <taxon>Bacteria</taxon>
        <taxon>Pseudomonadati</taxon>
        <taxon>Pseudomonadota</taxon>
        <taxon>Gammaproteobacteria</taxon>
        <taxon>Oceanospirillales</taxon>
        <taxon>Oceanospirillaceae</taxon>
        <taxon>Marinomonas</taxon>
    </lineage>
</organism>
<dbReference type="EMBL" id="FLRB01000008">
    <property type="protein sequence ID" value="SBT20787.1"/>
    <property type="molecule type" value="Genomic_DNA"/>
</dbReference>
<dbReference type="OrthoDB" id="6320601at2"/>
<evidence type="ECO:0008006" key="5">
    <source>
        <dbReference type="Google" id="ProtNLM"/>
    </source>
</evidence>
<evidence type="ECO:0000313" key="4">
    <source>
        <dbReference type="Proteomes" id="UP000092871"/>
    </source>
</evidence>
<reference evidence="2 3" key="2">
    <citation type="submission" date="2016-06" db="EMBL/GenBank/DDBJ databases">
        <authorList>
            <person name="Rodrigo-Torres L."/>
            <person name="Arahal D.R."/>
        </authorList>
    </citation>
    <scope>NUCLEOTIDE SEQUENCE [LARGE SCALE GENOMIC DNA]</scope>
    <source>
        <strain evidence="2 3">CECT 5116</strain>
    </source>
</reference>
<dbReference type="InterPro" id="IPR010352">
    <property type="entry name" value="DUF945"/>
</dbReference>
<sequence length="470" mass="51965">MKRKPIFVLSAVVVAAAVIIPPVFIKPTVQQHFSAWQEQVNQTPGYSLSIEPEEDGWFRSHYTAKLSYDISLIDPELAELTDSEDGLVTVPLQITTAYGPLFFAGPFGIGAAQATVQVDGENLPDFIQWDKDTPFYQLEIVRGFGGGFIHKDQLAAFEASRSGDNETLIFDGYKGHGTYSSGVLEHDASIDRIELKGDSPVLIENYTVNSIFHAPLEDLFNGSSYSYSMDAEIERIKLADLVSIQDIQASAHNTLDDSKELNDTTMTMTTDVMELTDFGKVEDIKLTMALNHISTEFLRRYNDAVMNGLMTNDSTMQQSQLVEFLKNNLALFLEAKPEFNVTEFTAHYDGNAFAFGAHSHIEAGETPDVKALVLGPEAWLPLIKADASLTIDQPLLEAMVSPFIATQLEPMLSQGHITQEEFDSMLSDAQQQMIGGLIAEGLLEERDDAYVSNFLMDKGEMTLNGQSMNL</sequence>
<dbReference type="Proteomes" id="UP000092871">
    <property type="component" value="Unassembled WGS sequence"/>
</dbReference>
<dbReference type="AlphaFoldDB" id="A0A1C3JRS8"/>
<dbReference type="Pfam" id="PF06097">
    <property type="entry name" value="DUF945"/>
    <property type="match status" value="1"/>
</dbReference>
<dbReference type="Proteomes" id="UP000092840">
    <property type="component" value="Unassembled WGS sequence"/>
</dbReference>
<evidence type="ECO:0000313" key="3">
    <source>
        <dbReference type="Proteomes" id="UP000092840"/>
    </source>
</evidence>
<dbReference type="RefSeq" id="WP_067035821.1">
    <property type="nucleotide sequence ID" value="NZ_FLRA01000014.1"/>
</dbReference>
<evidence type="ECO:0000313" key="2">
    <source>
        <dbReference type="EMBL" id="SBT20787.1"/>
    </source>
</evidence>
<gene>
    <name evidence="1" type="ORF">MGA5115_02030</name>
    <name evidence="2" type="ORF">MGA5116_01374</name>
</gene>
<keyword evidence="3" id="KW-1185">Reference proteome</keyword>
<dbReference type="EMBL" id="FLRA01000014">
    <property type="protein sequence ID" value="SBT17913.1"/>
    <property type="molecule type" value="Genomic_DNA"/>
</dbReference>
<evidence type="ECO:0000313" key="1">
    <source>
        <dbReference type="EMBL" id="SBT17913.1"/>
    </source>
</evidence>